<dbReference type="AlphaFoldDB" id="A0A9W8MAZ1"/>
<evidence type="ECO:0000313" key="5">
    <source>
        <dbReference type="Proteomes" id="UP001140091"/>
    </source>
</evidence>
<dbReference type="OrthoDB" id="2130750at2759"/>
<evidence type="ECO:0000256" key="2">
    <source>
        <dbReference type="SAM" id="MobiDB-lite"/>
    </source>
</evidence>
<evidence type="ECO:0000313" key="4">
    <source>
        <dbReference type="EMBL" id="KAJ2922014.1"/>
    </source>
</evidence>
<reference evidence="4" key="1">
    <citation type="submission" date="2022-06" db="EMBL/GenBank/DDBJ databases">
        <title>Genome Sequence of Candolleomyces eurysporus.</title>
        <authorList>
            <person name="Buettner E."/>
        </authorList>
    </citation>
    <scope>NUCLEOTIDE SEQUENCE</scope>
    <source>
        <strain evidence="4">VTCC 930004</strain>
    </source>
</reference>
<feature type="compositionally biased region" description="Basic and acidic residues" evidence="2">
    <location>
        <begin position="880"/>
        <end position="889"/>
    </location>
</feature>
<feature type="region of interest" description="Disordered" evidence="2">
    <location>
        <begin position="465"/>
        <end position="498"/>
    </location>
</feature>
<feature type="compositionally biased region" description="Polar residues" evidence="2">
    <location>
        <begin position="807"/>
        <end position="825"/>
    </location>
</feature>
<keyword evidence="1" id="KW-0175">Coiled coil</keyword>
<keyword evidence="3" id="KW-0472">Membrane</keyword>
<accession>A0A9W8MAZ1</accession>
<feature type="compositionally biased region" description="Basic and acidic residues" evidence="2">
    <location>
        <begin position="479"/>
        <end position="498"/>
    </location>
</feature>
<dbReference type="PANTHER" id="PTHR23159">
    <property type="entry name" value="CENTROSOMAL PROTEIN 2"/>
    <property type="match status" value="1"/>
</dbReference>
<keyword evidence="3" id="KW-1133">Transmembrane helix</keyword>
<protein>
    <submittedName>
        <fullName evidence="4">Uncharacterized protein</fullName>
    </submittedName>
</protein>
<dbReference type="EMBL" id="JANBPK010001522">
    <property type="protein sequence ID" value="KAJ2922014.1"/>
    <property type="molecule type" value="Genomic_DNA"/>
</dbReference>
<feature type="coiled-coil region" evidence="1">
    <location>
        <begin position="307"/>
        <end position="380"/>
    </location>
</feature>
<feature type="compositionally biased region" description="Low complexity" evidence="2">
    <location>
        <begin position="63"/>
        <end position="79"/>
    </location>
</feature>
<organism evidence="4 5">
    <name type="scientific">Candolleomyces eurysporus</name>
    <dbReference type="NCBI Taxonomy" id="2828524"/>
    <lineage>
        <taxon>Eukaryota</taxon>
        <taxon>Fungi</taxon>
        <taxon>Dikarya</taxon>
        <taxon>Basidiomycota</taxon>
        <taxon>Agaricomycotina</taxon>
        <taxon>Agaricomycetes</taxon>
        <taxon>Agaricomycetidae</taxon>
        <taxon>Agaricales</taxon>
        <taxon>Agaricineae</taxon>
        <taxon>Psathyrellaceae</taxon>
        <taxon>Candolleomyces</taxon>
    </lineage>
</organism>
<feature type="region of interest" description="Disordered" evidence="2">
    <location>
        <begin position="409"/>
        <end position="434"/>
    </location>
</feature>
<evidence type="ECO:0000256" key="3">
    <source>
        <dbReference type="SAM" id="Phobius"/>
    </source>
</evidence>
<proteinExistence type="predicted"/>
<feature type="region of interest" description="Disordered" evidence="2">
    <location>
        <begin position="1"/>
        <end position="187"/>
    </location>
</feature>
<comment type="caution">
    <text evidence="4">The sequence shown here is derived from an EMBL/GenBank/DDBJ whole genome shotgun (WGS) entry which is preliminary data.</text>
</comment>
<dbReference type="Proteomes" id="UP001140091">
    <property type="component" value="Unassembled WGS sequence"/>
</dbReference>
<feature type="compositionally biased region" description="Polar residues" evidence="2">
    <location>
        <begin position="1"/>
        <end position="11"/>
    </location>
</feature>
<name>A0A9W8MAZ1_9AGAR</name>
<feature type="region of interest" description="Disordered" evidence="2">
    <location>
        <begin position="799"/>
        <end position="861"/>
    </location>
</feature>
<feature type="region of interest" description="Disordered" evidence="2">
    <location>
        <begin position="880"/>
        <end position="903"/>
    </location>
</feature>
<feature type="compositionally biased region" description="Acidic residues" evidence="2">
    <location>
        <begin position="148"/>
        <end position="162"/>
    </location>
</feature>
<feature type="compositionally biased region" description="Low complexity" evidence="2">
    <location>
        <begin position="13"/>
        <end position="27"/>
    </location>
</feature>
<feature type="compositionally biased region" description="Low complexity" evidence="2">
    <location>
        <begin position="136"/>
        <end position="147"/>
    </location>
</feature>
<evidence type="ECO:0000256" key="1">
    <source>
        <dbReference type="SAM" id="Coils"/>
    </source>
</evidence>
<dbReference type="PANTHER" id="PTHR23159:SF31">
    <property type="entry name" value="CENTROSOME-ASSOCIATED PROTEIN CEP250 ISOFORM X1"/>
    <property type="match status" value="1"/>
</dbReference>
<sequence>MPSFNTPSLKSRPTAAAAAKPKTPNAALSDKISEGSRASKYMTMTAKDLNSSRGPKTKPVPVPLASSSPSSATSPKQLSRALSTASPTRGPGSPFTTPKALATNSKIGFGQGKGRPSGTPRARVPSGVAMPPPASPFSASRSQSVSLQDEDLPGDDLEDEDTQIFTGKLSYSRPGSSASFRSASRGDGGAAALITQLQSRLDALEYENARLRAAGENASLAVQPATETETETQPVEAPPPPEDNEELEQLKGKHEEALQKISLLQKELEDSKVLQATKETEVEALKQDLEKSGKERGEEKASDAAAIASLQAELADASKESQGLQKVCEEREALLAEVEGNLQAKEGEIQSLRDSLASTTLELEEERRELGLQIEELRTAGQETIALYEERLSSLEGLRYELETQVNGLERASARSPSPARERTHTSNPSAAEIDNETLIEQVQHLQRQISGMEDIMEELRANAEKEEANHHERVKRLKEKEESMRKELAEGKKEVDRMARAEEQARARVEEIEEALRESGYALEEARMETERLRTEFGALDNLIEGSGDIDDLSTRVVEYTRRIASEREQNLKEIARLKELLQDKEASPPGSNVQGLQDEIARLKALNEDLEDELVRVRVEVEERDRDLKDMKKKMRDVPVVNGTLDTSKSPSSKDGAKEELAGMKHIVQELQKENSVALHKIKLLESENQLLKSEAEQLRQEVSILEENLDKSLTHEENGINDSNLSDDVVSLQRKIKEQSTELEQLRKKLSELEMKHARSAHDLNKEISELEALVESKIYREDELEQEIERLKEKVSRYKKSSKTPAETAATNRLSTSSLSSVEVAAHNAPSPENQPRPDPALLTTETPTSSTTIDSTSKLNIVAPDFKLHPHTDAEQIPADDERFPSGSGKAPNKKRKREEALSLWQQVGETVMRPKVAGGLLGIVNVGLIAGVGYAFYAKPHLRTSTKAITTSVSAALVLIFAEGSVAEQYSHTPEGQSAIRRARERRHWLANYLRDFAARTNPTKGAIGILNTLVLGGVGYLGYANRDRPWDKRAVSSIAAGLLALAGAEGYILEHEH</sequence>
<feature type="transmembrane region" description="Helical" evidence="3">
    <location>
        <begin position="1042"/>
        <end position="1060"/>
    </location>
</feature>
<keyword evidence="5" id="KW-1185">Reference proteome</keyword>
<keyword evidence="3" id="KW-0812">Transmembrane</keyword>
<feature type="transmembrane region" description="Helical" evidence="3">
    <location>
        <begin position="922"/>
        <end position="943"/>
    </location>
</feature>
<feature type="compositionally biased region" description="Low complexity" evidence="2">
    <location>
        <begin position="222"/>
        <end position="235"/>
    </location>
</feature>
<feature type="transmembrane region" description="Helical" evidence="3">
    <location>
        <begin position="1012"/>
        <end position="1030"/>
    </location>
</feature>
<feature type="non-terminal residue" evidence="4">
    <location>
        <position position="1064"/>
    </location>
</feature>
<gene>
    <name evidence="4" type="ORF">H1R20_g15077</name>
</gene>
<feature type="region of interest" description="Disordered" evidence="2">
    <location>
        <begin position="215"/>
        <end position="250"/>
    </location>
</feature>
<feature type="compositionally biased region" description="Low complexity" evidence="2">
    <location>
        <begin position="848"/>
        <end position="861"/>
    </location>
</feature>
<feature type="compositionally biased region" description="Low complexity" evidence="2">
    <location>
        <begin position="170"/>
        <end position="185"/>
    </location>
</feature>